<evidence type="ECO:0000259" key="2">
    <source>
        <dbReference type="Pfam" id="PF22936"/>
    </source>
</evidence>
<keyword evidence="4" id="KW-1185">Reference proteome</keyword>
<dbReference type="Pfam" id="PF22936">
    <property type="entry name" value="Pol_BBD"/>
    <property type="match status" value="1"/>
</dbReference>
<protein>
    <submittedName>
        <fullName evidence="3">Uncharacterized protein</fullName>
    </submittedName>
</protein>
<evidence type="ECO:0000313" key="4">
    <source>
        <dbReference type="Proteomes" id="UP000257109"/>
    </source>
</evidence>
<name>A0A371EM77_MUCPR</name>
<dbReference type="Proteomes" id="UP000257109">
    <property type="component" value="Unassembled WGS sequence"/>
</dbReference>
<feature type="non-terminal residue" evidence="3">
    <location>
        <position position="1"/>
    </location>
</feature>
<dbReference type="InterPro" id="IPR054722">
    <property type="entry name" value="PolX-like_BBD"/>
</dbReference>
<proteinExistence type="predicted"/>
<comment type="caution">
    <text evidence="3">The sequence shown here is derived from an EMBL/GenBank/DDBJ whole genome shotgun (WGS) entry which is preliminary data.</text>
</comment>
<dbReference type="AlphaFoldDB" id="A0A371EM77"/>
<feature type="domain" description="Retrovirus-related Pol polyprotein from transposon TNT 1-94-like beta-barrel" evidence="2">
    <location>
        <begin position="19"/>
        <end position="96"/>
    </location>
</feature>
<evidence type="ECO:0000313" key="3">
    <source>
        <dbReference type="EMBL" id="RDX67096.1"/>
    </source>
</evidence>
<reference evidence="3" key="1">
    <citation type="submission" date="2018-05" db="EMBL/GenBank/DDBJ databases">
        <title>Draft genome of Mucuna pruriens seed.</title>
        <authorList>
            <person name="Nnadi N.E."/>
            <person name="Vos R."/>
            <person name="Hasami M.H."/>
            <person name="Devisetty U.K."/>
            <person name="Aguiy J.C."/>
        </authorList>
    </citation>
    <scope>NUCLEOTIDE SEQUENCE [LARGE SCALE GENOMIC DNA]</scope>
    <source>
        <strain evidence="3">JCA_2017</strain>
    </source>
</reference>
<dbReference type="OrthoDB" id="1432996at2759"/>
<sequence length="198" mass="22592">MLLMAYTDMNKANEEVVGFLDSGCSNHMCGKKEYFSNLDESYKDSVKLGNNSNMTVTGKGNIRLNMNDKTHIFTKVFFVPELMNNLLSIGQLQEKGLIFHPENGLIMETRISSNRMSMLHAISQPAKSTCFHIVTKDIMHLWHCRYRHLSFRGLNTLQQKNMVNGLPKMKAPTKLCKDCLVGKQPQDSFPKKSTWRAT</sequence>
<organism evidence="3 4">
    <name type="scientific">Mucuna pruriens</name>
    <name type="common">Velvet bean</name>
    <name type="synonym">Dolichos pruriens</name>
    <dbReference type="NCBI Taxonomy" id="157652"/>
    <lineage>
        <taxon>Eukaryota</taxon>
        <taxon>Viridiplantae</taxon>
        <taxon>Streptophyta</taxon>
        <taxon>Embryophyta</taxon>
        <taxon>Tracheophyta</taxon>
        <taxon>Spermatophyta</taxon>
        <taxon>Magnoliopsida</taxon>
        <taxon>eudicotyledons</taxon>
        <taxon>Gunneridae</taxon>
        <taxon>Pentapetalae</taxon>
        <taxon>rosids</taxon>
        <taxon>fabids</taxon>
        <taxon>Fabales</taxon>
        <taxon>Fabaceae</taxon>
        <taxon>Papilionoideae</taxon>
        <taxon>50 kb inversion clade</taxon>
        <taxon>NPAAA clade</taxon>
        <taxon>indigoferoid/millettioid clade</taxon>
        <taxon>Phaseoleae</taxon>
        <taxon>Mucuna</taxon>
    </lineage>
</organism>
<gene>
    <name evidence="3" type="ORF">CR513_54069</name>
</gene>
<accession>A0A371EM77</accession>
<evidence type="ECO:0000259" key="1">
    <source>
        <dbReference type="Pfam" id="PF13976"/>
    </source>
</evidence>
<dbReference type="InterPro" id="IPR025724">
    <property type="entry name" value="GAG-pre-integrase_dom"/>
</dbReference>
<dbReference type="Pfam" id="PF13976">
    <property type="entry name" value="gag_pre-integrs"/>
    <property type="match status" value="1"/>
</dbReference>
<dbReference type="EMBL" id="QJKJ01013136">
    <property type="protein sequence ID" value="RDX67096.1"/>
    <property type="molecule type" value="Genomic_DNA"/>
</dbReference>
<feature type="domain" description="GAG-pre-integrase" evidence="1">
    <location>
        <begin position="123"/>
        <end position="184"/>
    </location>
</feature>